<evidence type="ECO:0000256" key="2">
    <source>
        <dbReference type="ARBA" id="ARBA00004481"/>
    </source>
</evidence>
<name>A0A3N4M6W8_9PEZI</name>
<dbReference type="InterPro" id="IPR031745">
    <property type="entry name" value="Vps53_C"/>
</dbReference>
<evidence type="ECO:0000256" key="3">
    <source>
        <dbReference type="ARBA" id="ARBA00008628"/>
    </source>
</evidence>
<dbReference type="GO" id="GO:0010008">
    <property type="term" value="C:endosome membrane"/>
    <property type="evidence" value="ECO:0007669"/>
    <property type="project" value="UniProtKB-SubCell"/>
</dbReference>
<protein>
    <submittedName>
        <fullName evidence="9">Subunit of VP52-54 complex</fullName>
    </submittedName>
</protein>
<dbReference type="InterPro" id="IPR038260">
    <property type="entry name" value="Vps53_C_sf"/>
</dbReference>
<evidence type="ECO:0000256" key="4">
    <source>
        <dbReference type="ARBA" id="ARBA00022753"/>
    </source>
</evidence>
<sequence length="896" mass="99036">MNGAVPAKQDPLDSAQYDPIDHLNALFSHPATLSSVPATAQALHDHIVDLDEQIAALVATQMMTNESSLQRVETAKVDLAELFKRIDSVRERAIRTEMTITEMTADIKKLDGTKRNLTVSMTALKRLQMLTTAYEQLKVLCKTRQYRECAQLLQAVIQLMAHFRSYRSIDQIALLSRNVSELQRELLEQVCEDFEITFAKGEVAIKNGMLAEACVVMDSLQDNGRQRIISWYCNTQLREYRQVFRGNDEAGSLDNISRRYGWLKRILKTYDEEHANIFPTHWKVGEVLSKSFCDGTRDDFKTILSKAARKVDGKSLDVNLLLSCLQETLDFEQWLERRFADVRVSIDTMNSRDEKPLIFGKAISEAFEPYLSLWIDAQDKQLSSMIPKYRARPLRPADEEFSPSAVHAPSTELFNFYRLTLAQCAKLSTGSKLLDLSQTFAKYLDQYAENVLMRFLLGEKVGPIALTSISSSQPSLEDLSVIINTADYCHSTTSQLSEKIQTRIDSDFQSKVDFEKQQDSFLGVANAAIKILVKKVEVEAEASWREMRNISWSKLENVGDQSSYVSELVDKVKGKCEEVLGVLSKDQYSRAFCDKVVDGLVSNLLNNVVLCKPISDVGAEQMLLDSYVLKKAFQELLTLKSESGTSPPAGYLKHVNRTFAKVDSILKTIQVQSNPPEGLVQAYLIHVADKSDANFRKVLELKGIKKSEQPALVELFRVFVRSREEAGDFGIEDTKLVEQSAVLSPLLVQGPNAQPTGSSLGSGMGSLSSGNLQSQISKFDARDFGNALINAAREGVDRLQTPGTMGIAGLTSADSGSLGGGSNTGLTGLGIGGLGDSMSDKGDTEGSLINGQPSTTATNKLGLNFGNSDNLNENLRNLGRFFRRETGGRFGATGGS</sequence>
<gene>
    <name evidence="9" type="ORF">L211DRAFT_802204</name>
</gene>
<dbReference type="Gene3D" id="1.10.357.110">
    <property type="entry name" value="Vacuolar protein sorting-associated protein 53, C-terminus"/>
    <property type="match status" value="1"/>
</dbReference>
<dbReference type="InParanoid" id="A0A3N4M6W8"/>
<comment type="similarity">
    <text evidence="3">Belongs to the VPS53 family.</text>
</comment>
<dbReference type="Proteomes" id="UP000267821">
    <property type="component" value="Unassembled WGS sequence"/>
</dbReference>
<comment type="subcellular location">
    <subcellularLocation>
        <location evidence="2">Endosome membrane</location>
        <topology evidence="2">Peripheral membrane protein</topology>
    </subcellularLocation>
    <subcellularLocation>
        <location evidence="1">Golgi apparatus</location>
        <location evidence="1">trans-Golgi network membrane</location>
        <topology evidence="1">Peripheral membrane protein</topology>
    </subcellularLocation>
</comment>
<dbReference type="InterPro" id="IPR039766">
    <property type="entry name" value="Vps53"/>
</dbReference>
<keyword evidence="4" id="KW-0967">Endosome</keyword>
<evidence type="ECO:0000313" key="9">
    <source>
        <dbReference type="EMBL" id="RPB28662.1"/>
    </source>
</evidence>
<dbReference type="OrthoDB" id="10261632at2759"/>
<feature type="domain" description="Vps53 N-terminal" evidence="7">
    <location>
        <begin position="16"/>
        <end position="389"/>
    </location>
</feature>
<reference evidence="9 10" key="1">
    <citation type="journal article" date="2018" name="Nat. Ecol. Evol.">
        <title>Pezizomycetes genomes reveal the molecular basis of ectomycorrhizal truffle lifestyle.</title>
        <authorList>
            <person name="Murat C."/>
            <person name="Payen T."/>
            <person name="Noel B."/>
            <person name="Kuo A."/>
            <person name="Morin E."/>
            <person name="Chen J."/>
            <person name="Kohler A."/>
            <person name="Krizsan K."/>
            <person name="Balestrini R."/>
            <person name="Da Silva C."/>
            <person name="Montanini B."/>
            <person name="Hainaut M."/>
            <person name="Levati E."/>
            <person name="Barry K.W."/>
            <person name="Belfiori B."/>
            <person name="Cichocki N."/>
            <person name="Clum A."/>
            <person name="Dockter R.B."/>
            <person name="Fauchery L."/>
            <person name="Guy J."/>
            <person name="Iotti M."/>
            <person name="Le Tacon F."/>
            <person name="Lindquist E.A."/>
            <person name="Lipzen A."/>
            <person name="Malagnac F."/>
            <person name="Mello A."/>
            <person name="Molinier V."/>
            <person name="Miyauchi S."/>
            <person name="Poulain J."/>
            <person name="Riccioni C."/>
            <person name="Rubini A."/>
            <person name="Sitrit Y."/>
            <person name="Splivallo R."/>
            <person name="Traeger S."/>
            <person name="Wang M."/>
            <person name="Zifcakova L."/>
            <person name="Wipf D."/>
            <person name="Zambonelli A."/>
            <person name="Paolocci F."/>
            <person name="Nowrousian M."/>
            <person name="Ottonello S."/>
            <person name="Baldrian P."/>
            <person name="Spatafora J.W."/>
            <person name="Henrissat B."/>
            <person name="Nagy L.G."/>
            <person name="Aury J.M."/>
            <person name="Wincker P."/>
            <person name="Grigoriev I.V."/>
            <person name="Bonfante P."/>
            <person name="Martin F.M."/>
        </authorList>
    </citation>
    <scope>NUCLEOTIDE SEQUENCE [LARGE SCALE GENOMIC DNA]</scope>
    <source>
        <strain evidence="9 10">ATCC MYA-4762</strain>
    </source>
</reference>
<evidence type="ECO:0000313" key="10">
    <source>
        <dbReference type="Proteomes" id="UP000267821"/>
    </source>
</evidence>
<evidence type="ECO:0000256" key="5">
    <source>
        <dbReference type="ARBA" id="ARBA00023034"/>
    </source>
</evidence>
<evidence type="ECO:0000256" key="1">
    <source>
        <dbReference type="ARBA" id="ARBA00004150"/>
    </source>
</evidence>
<evidence type="ECO:0000259" key="7">
    <source>
        <dbReference type="Pfam" id="PF04100"/>
    </source>
</evidence>
<dbReference type="GO" id="GO:0005829">
    <property type="term" value="C:cytosol"/>
    <property type="evidence" value="ECO:0007669"/>
    <property type="project" value="GOC"/>
</dbReference>
<dbReference type="GO" id="GO:0042147">
    <property type="term" value="P:retrograde transport, endosome to Golgi"/>
    <property type="evidence" value="ECO:0007669"/>
    <property type="project" value="InterPro"/>
</dbReference>
<dbReference type="EMBL" id="ML121529">
    <property type="protein sequence ID" value="RPB28662.1"/>
    <property type="molecule type" value="Genomic_DNA"/>
</dbReference>
<dbReference type="PANTHER" id="PTHR12820">
    <property type="entry name" value="VACUOLAR SORTING PROTEIN 53"/>
    <property type="match status" value="1"/>
</dbReference>
<keyword evidence="6" id="KW-0472">Membrane</keyword>
<dbReference type="GO" id="GO:0000938">
    <property type="term" value="C:GARP complex"/>
    <property type="evidence" value="ECO:0007669"/>
    <property type="project" value="InterPro"/>
</dbReference>
<dbReference type="Pfam" id="PF04100">
    <property type="entry name" value="Vps53_N"/>
    <property type="match status" value="1"/>
</dbReference>
<evidence type="ECO:0000256" key="6">
    <source>
        <dbReference type="ARBA" id="ARBA00023136"/>
    </source>
</evidence>
<proteinExistence type="inferred from homology"/>
<dbReference type="FunCoup" id="A0A3N4M6W8">
    <property type="interactions" value="775"/>
</dbReference>
<dbReference type="STRING" id="1051890.A0A3N4M6W8"/>
<evidence type="ECO:0000259" key="8">
    <source>
        <dbReference type="Pfam" id="PF16854"/>
    </source>
</evidence>
<accession>A0A3N4M6W8</accession>
<dbReference type="AlphaFoldDB" id="A0A3N4M6W8"/>
<keyword evidence="5" id="KW-0333">Golgi apparatus</keyword>
<dbReference type="InterPro" id="IPR007234">
    <property type="entry name" value="Vps53_N"/>
</dbReference>
<keyword evidence="10" id="KW-1185">Reference proteome</keyword>
<dbReference type="Pfam" id="PF16854">
    <property type="entry name" value="VPS53_C"/>
    <property type="match status" value="1"/>
</dbReference>
<dbReference type="PANTHER" id="PTHR12820:SF0">
    <property type="entry name" value="VACUOLAR PROTEIN SORTING-ASSOCIATED PROTEIN 53 HOMOLOG"/>
    <property type="match status" value="1"/>
</dbReference>
<feature type="domain" description="Vps53 C-terminal" evidence="8">
    <location>
        <begin position="620"/>
        <end position="704"/>
    </location>
</feature>
<organism evidence="9 10">
    <name type="scientific">Terfezia boudieri ATCC MYA-4762</name>
    <dbReference type="NCBI Taxonomy" id="1051890"/>
    <lineage>
        <taxon>Eukaryota</taxon>
        <taxon>Fungi</taxon>
        <taxon>Dikarya</taxon>
        <taxon>Ascomycota</taxon>
        <taxon>Pezizomycotina</taxon>
        <taxon>Pezizomycetes</taxon>
        <taxon>Pezizales</taxon>
        <taxon>Pezizaceae</taxon>
        <taxon>Terfezia</taxon>
    </lineage>
</organism>